<dbReference type="CDD" id="cd00024">
    <property type="entry name" value="CD_CSD"/>
    <property type="match status" value="1"/>
</dbReference>
<keyword evidence="2" id="KW-0808">Transferase</keyword>
<evidence type="ECO:0000259" key="11">
    <source>
        <dbReference type="PROSITE" id="PS50994"/>
    </source>
</evidence>
<keyword evidence="3" id="KW-0548">Nucleotidyltransferase</keyword>
<reference evidence="12 13" key="1">
    <citation type="journal article" date="2015" name="Genome Biol. Evol.">
        <title>Comparative Genomics of a Bacterivorous Green Alga Reveals Evolutionary Causalities and Consequences of Phago-Mixotrophic Mode of Nutrition.</title>
        <authorList>
            <person name="Burns J.A."/>
            <person name="Paasch A."/>
            <person name="Narechania A."/>
            <person name="Kim E."/>
        </authorList>
    </citation>
    <scope>NUCLEOTIDE SEQUENCE [LARGE SCALE GENOMIC DNA]</scope>
    <source>
        <strain evidence="12 13">PLY_AMNH</strain>
    </source>
</reference>
<proteinExistence type="predicted"/>
<organism evidence="12 13">
    <name type="scientific">Cymbomonas tetramitiformis</name>
    <dbReference type="NCBI Taxonomy" id="36881"/>
    <lineage>
        <taxon>Eukaryota</taxon>
        <taxon>Viridiplantae</taxon>
        <taxon>Chlorophyta</taxon>
        <taxon>Pyramimonadophyceae</taxon>
        <taxon>Pyramimonadales</taxon>
        <taxon>Pyramimonadaceae</taxon>
        <taxon>Cymbomonas</taxon>
    </lineage>
</organism>
<evidence type="ECO:0000313" key="12">
    <source>
        <dbReference type="EMBL" id="KAK3270205.1"/>
    </source>
</evidence>
<keyword evidence="5" id="KW-0255">Endonuclease</keyword>
<dbReference type="PROSITE" id="PS50994">
    <property type="entry name" value="INTEGRASE"/>
    <property type="match status" value="1"/>
</dbReference>
<evidence type="ECO:0000256" key="3">
    <source>
        <dbReference type="ARBA" id="ARBA00022695"/>
    </source>
</evidence>
<dbReference type="SUPFAM" id="SSF54160">
    <property type="entry name" value="Chromo domain-like"/>
    <property type="match status" value="1"/>
</dbReference>
<dbReference type="InterPro" id="IPR050951">
    <property type="entry name" value="Retrovirus_Pol_polyprotein"/>
</dbReference>
<dbReference type="GO" id="GO:0003676">
    <property type="term" value="F:nucleic acid binding"/>
    <property type="evidence" value="ECO:0007669"/>
    <property type="project" value="InterPro"/>
</dbReference>
<dbReference type="InterPro" id="IPR043502">
    <property type="entry name" value="DNA/RNA_pol_sf"/>
</dbReference>
<evidence type="ECO:0000256" key="6">
    <source>
        <dbReference type="ARBA" id="ARBA00022801"/>
    </source>
</evidence>
<dbReference type="Pfam" id="PF00078">
    <property type="entry name" value="RVT_1"/>
    <property type="match status" value="1"/>
</dbReference>
<dbReference type="PANTHER" id="PTHR37984">
    <property type="entry name" value="PROTEIN CBG26694"/>
    <property type="match status" value="1"/>
</dbReference>
<evidence type="ECO:0000256" key="2">
    <source>
        <dbReference type="ARBA" id="ARBA00022679"/>
    </source>
</evidence>
<dbReference type="GO" id="GO:0008233">
    <property type="term" value="F:peptidase activity"/>
    <property type="evidence" value="ECO:0007669"/>
    <property type="project" value="UniProtKB-KW"/>
</dbReference>
<dbReference type="Pfam" id="PF00385">
    <property type="entry name" value="Chromo"/>
    <property type="match status" value="1"/>
</dbReference>
<dbReference type="Gene3D" id="3.30.70.270">
    <property type="match status" value="1"/>
</dbReference>
<dbReference type="FunFam" id="3.10.10.10:FF:000007">
    <property type="entry name" value="Retrovirus-related Pol polyprotein from transposon 17.6-like Protein"/>
    <property type="match status" value="1"/>
</dbReference>
<dbReference type="InterPro" id="IPR043128">
    <property type="entry name" value="Rev_trsase/Diguanyl_cyclase"/>
</dbReference>
<dbReference type="Gene3D" id="2.40.50.40">
    <property type="match status" value="1"/>
</dbReference>
<dbReference type="AlphaFoldDB" id="A0AAE0G2A1"/>
<dbReference type="InterPro" id="IPR023780">
    <property type="entry name" value="Chromo_domain"/>
</dbReference>
<dbReference type="Proteomes" id="UP001190700">
    <property type="component" value="Unassembled WGS sequence"/>
</dbReference>
<feature type="domain" description="Reverse transcriptase" evidence="10">
    <location>
        <begin position="1"/>
        <end position="162"/>
    </location>
</feature>
<dbReference type="GO" id="GO:0006508">
    <property type="term" value="P:proteolysis"/>
    <property type="evidence" value="ECO:0007669"/>
    <property type="project" value="UniProtKB-KW"/>
</dbReference>
<accession>A0AAE0G2A1</accession>
<sequence>MVPKPGNPKELRLVIDYRMLNKQTVKDKYPLPDIQVMFDEMHGAKFFSSFDAVDGFWQVPMAPGDVEKTAFTTQMGSYEWLVMPQGLQNSPSQYQRRMQRALGHLPFVRIFIDDVVVFSNTLEEHYRHVEQLLLTCREKGVFLKRSKVQLLKKSLRFLGHTMSADGCRPQHDKQWAFEELKSALISAPVLALPNTKGAADGTAPFVVQTDASGIALGGELDAWLTATDTLQVAEEAMEEAGDLAYTFASRLPTPDPSTLSRLSQNRSAKTSSIPQSQDRPPPDPEPPEPSPVASRTRGRTSKAVDAPSAGTTTSPTRDISPTSATTFPPATSPPTAVPSSPVAPSPPARSQRPSAFTPSDRQDWRVRKSIFEKYQNQFGKFDVDACCDLAGHNRQVDRKYVEEWRADPEHTSAAFVLPDLQSRLPAWRKLFRMAGMRIVEVIPTHDNQGESVQLFESPDGKAVRPRSSYPDGMLNPRAIPARRWQDVSVDFVTGLPLTDRGNDAFIAFTCKLSKMVHVVPMNFGDSSAATVARIYFDSVWRLHGAPMKIISDRDPRFHDAFWQELMRLMGVKVARTTPYNPRSDGQAEHTNRVIEDMLRSFVDANVADWDLFATNVEFAINDSRSDATGYTPFELCCGVSPLSQLDLFLEAAKLDGGRRQGGVGTAHEFAAKFSSQLRDARHRMELAQQRQREQFDRRHAQREYAVGDLVWIEAKHLTEKVMDRSLCRKLTKRWHGPVPVVERFFSDTQAELPEADRGAPVAYRLRLPPHWRIHDVFAKHRLKPYVSGQGEFAARDQPAIPEAVVVDGQREAHVDRILARRVRLVRGKEIEEWKVRWTGYSKAHDQWRTRDKLEHGGPLQQLREFESARISMEAQVREEAVRRREQRQRRGSSTGTTFAYLIADPCDELHLLEHLESEPLLPWEQREILEDGTLAHIAELCVSDLVQSPTPRILVLFSGTGSVEREFLGCFPSATVVTLDSAAVWQPTHVSDIRQWDYRQYSPGYFEHTIEGK</sequence>
<feature type="region of interest" description="Disordered" evidence="8">
    <location>
        <begin position="248"/>
        <end position="361"/>
    </location>
</feature>
<dbReference type="SMART" id="SM00298">
    <property type="entry name" value="CHROMO"/>
    <property type="match status" value="1"/>
</dbReference>
<dbReference type="GO" id="GO:0015074">
    <property type="term" value="P:DNA integration"/>
    <property type="evidence" value="ECO:0007669"/>
    <property type="project" value="InterPro"/>
</dbReference>
<feature type="domain" description="Integrase catalytic" evidence="11">
    <location>
        <begin position="476"/>
        <end position="640"/>
    </location>
</feature>
<evidence type="ECO:0000256" key="4">
    <source>
        <dbReference type="ARBA" id="ARBA00022722"/>
    </source>
</evidence>
<feature type="compositionally biased region" description="Polar residues" evidence="8">
    <location>
        <begin position="256"/>
        <end position="273"/>
    </location>
</feature>
<dbReference type="InterPro" id="IPR001584">
    <property type="entry name" value="Integrase_cat-core"/>
</dbReference>
<keyword evidence="13" id="KW-1185">Reference proteome</keyword>
<dbReference type="SUPFAM" id="SSF56672">
    <property type="entry name" value="DNA/RNA polymerases"/>
    <property type="match status" value="1"/>
</dbReference>
<feature type="compositionally biased region" description="Low complexity" evidence="8">
    <location>
        <begin position="320"/>
        <end position="329"/>
    </location>
</feature>
<dbReference type="SUPFAM" id="SSF53098">
    <property type="entry name" value="Ribonuclease H-like"/>
    <property type="match status" value="1"/>
</dbReference>
<dbReference type="InterPro" id="IPR012337">
    <property type="entry name" value="RNaseH-like_sf"/>
</dbReference>
<protein>
    <submittedName>
        <fullName evidence="12">Uncharacterized protein</fullName>
    </submittedName>
</protein>
<dbReference type="Gene3D" id="3.30.420.10">
    <property type="entry name" value="Ribonuclease H-like superfamily/Ribonuclease H"/>
    <property type="match status" value="1"/>
</dbReference>
<dbReference type="PANTHER" id="PTHR37984:SF5">
    <property type="entry name" value="PROTEIN NYNRIN-LIKE"/>
    <property type="match status" value="1"/>
</dbReference>
<dbReference type="InterPro" id="IPR016197">
    <property type="entry name" value="Chromo-like_dom_sf"/>
</dbReference>
<dbReference type="GO" id="GO:0004519">
    <property type="term" value="F:endonuclease activity"/>
    <property type="evidence" value="ECO:0007669"/>
    <property type="project" value="UniProtKB-KW"/>
</dbReference>
<evidence type="ECO:0000259" key="10">
    <source>
        <dbReference type="PROSITE" id="PS50878"/>
    </source>
</evidence>
<dbReference type="PROSITE" id="PS50013">
    <property type="entry name" value="CHROMO_2"/>
    <property type="match status" value="1"/>
</dbReference>
<dbReference type="InterPro" id="IPR036397">
    <property type="entry name" value="RNaseH_sf"/>
</dbReference>
<dbReference type="InterPro" id="IPR000953">
    <property type="entry name" value="Chromo/chromo_shadow_dom"/>
</dbReference>
<gene>
    <name evidence="12" type="ORF">CYMTET_21388</name>
</gene>
<feature type="domain" description="Chromo" evidence="9">
    <location>
        <begin position="812"/>
        <end position="877"/>
    </location>
</feature>
<keyword evidence="1" id="KW-0645">Protease</keyword>
<dbReference type="CDD" id="cd01647">
    <property type="entry name" value="RT_LTR"/>
    <property type="match status" value="1"/>
</dbReference>
<evidence type="ECO:0000259" key="9">
    <source>
        <dbReference type="PROSITE" id="PS50013"/>
    </source>
</evidence>
<evidence type="ECO:0000256" key="7">
    <source>
        <dbReference type="ARBA" id="ARBA00022918"/>
    </source>
</evidence>
<feature type="compositionally biased region" description="Polar residues" evidence="8">
    <location>
        <begin position="309"/>
        <end position="319"/>
    </location>
</feature>
<dbReference type="Gene3D" id="3.10.10.10">
    <property type="entry name" value="HIV Type 1 Reverse Transcriptase, subunit A, domain 1"/>
    <property type="match status" value="1"/>
</dbReference>
<keyword evidence="7" id="KW-0695">RNA-directed DNA polymerase</keyword>
<evidence type="ECO:0000256" key="1">
    <source>
        <dbReference type="ARBA" id="ARBA00022670"/>
    </source>
</evidence>
<dbReference type="InterPro" id="IPR000477">
    <property type="entry name" value="RT_dom"/>
</dbReference>
<dbReference type="EMBL" id="LGRX02010525">
    <property type="protein sequence ID" value="KAK3270205.1"/>
    <property type="molecule type" value="Genomic_DNA"/>
</dbReference>
<comment type="caution">
    <text evidence="12">The sequence shown here is derived from an EMBL/GenBank/DDBJ whole genome shotgun (WGS) entry which is preliminary data.</text>
</comment>
<feature type="compositionally biased region" description="Pro residues" evidence="8">
    <location>
        <begin position="330"/>
        <end position="347"/>
    </location>
</feature>
<dbReference type="GO" id="GO:0003964">
    <property type="term" value="F:RNA-directed DNA polymerase activity"/>
    <property type="evidence" value="ECO:0007669"/>
    <property type="project" value="UniProtKB-KW"/>
</dbReference>
<keyword evidence="6" id="KW-0378">Hydrolase</keyword>
<name>A0AAE0G2A1_9CHLO</name>
<evidence type="ECO:0000313" key="13">
    <source>
        <dbReference type="Proteomes" id="UP001190700"/>
    </source>
</evidence>
<keyword evidence="4" id="KW-0540">Nuclease</keyword>
<evidence type="ECO:0000256" key="5">
    <source>
        <dbReference type="ARBA" id="ARBA00022759"/>
    </source>
</evidence>
<evidence type="ECO:0000256" key="8">
    <source>
        <dbReference type="SAM" id="MobiDB-lite"/>
    </source>
</evidence>
<dbReference type="PROSITE" id="PS50878">
    <property type="entry name" value="RT_POL"/>
    <property type="match status" value="1"/>
</dbReference>